<dbReference type="SUPFAM" id="SSF55120">
    <property type="entry name" value="Pseudouridine synthase"/>
    <property type="match status" value="1"/>
</dbReference>
<dbReference type="Pfam" id="PF00849">
    <property type="entry name" value="PseudoU_synth_2"/>
    <property type="match status" value="1"/>
</dbReference>
<keyword evidence="4" id="KW-1185">Reference proteome</keyword>
<evidence type="ECO:0000313" key="3">
    <source>
        <dbReference type="EMBL" id="MDQ8193588.1"/>
    </source>
</evidence>
<protein>
    <submittedName>
        <fullName evidence="3">Pseudouridine synthase</fullName>
    </submittedName>
</protein>
<evidence type="ECO:0000256" key="1">
    <source>
        <dbReference type="ARBA" id="ARBA00010876"/>
    </source>
</evidence>
<dbReference type="RefSeq" id="WP_308984077.1">
    <property type="nucleotide sequence ID" value="NZ_JARXIC010000004.1"/>
</dbReference>
<feature type="domain" description="Pseudouridine synthase RsuA/RluA-like" evidence="2">
    <location>
        <begin position="89"/>
        <end position="256"/>
    </location>
</feature>
<evidence type="ECO:0000259" key="2">
    <source>
        <dbReference type="Pfam" id="PF00849"/>
    </source>
</evidence>
<accession>A0ABU1AFP8</accession>
<dbReference type="EMBL" id="JARXIC010000004">
    <property type="protein sequence ID" value="MDQ8193588.1"/>
    <property type="molecule type" value="Genomic_DNA"/>
</dbReference>
<organism evidence="3 4">
    <name type="scientific">Thalassobacterium sedimentorum</name>
    <dbReference type="NCBI Taxonomy" id="3041258"/>
    <lineage>
        <taxon>Bacteria</taxon>
        <taxon>Pseudomonadati</taxon>
        <taxon>Verrucomicrobiota</taxon>
        <taxon>Opitutia</taxon>
        <taxon>Puniceicoccales</taxon>
        <taxon>Coraliomargaritaceae</taxon>
        <taxon>Thalassobacterium</taxon>
    </lineage>
</organism>
<comment type="similarity">
    <text evidence="1">Belongs to the pseudouridine synthase RluA family.</text>
</comment>
<proteinExistence type="inferred from homology"/>
<comment type="caution">
    <text evidence="3">The sequence shown here is derived from an EMBL/GenBank/DDBJ whole genome shotgun (WGS) entry which is preliminary data.</text>
</comment>
<dbReference type="PANTHER" id="PTHR21600">
    <property type="entry name" value="MITOCHONDRIAL RNA PSEUDOURIDINE SYNTHASE"/>
    <property type="match status" value="1"/>
</dbReference>
<dbReference type="Proteomes" id="UP001243717">
    <property type="component" value="Unassembled WGS sequence"/>
</dbReference>
<dbReference type="InterPro" id="IPR020103">
    <property type="entry name" value="PsdUridine_synth_cat_dom_sf"/>
</dbReference>
<dbReference type="InterPro" id="IPR006145">
    <property type="entry name" value="PsdUridine_synth_RsuA/RluA"/>
</dbReference>
<gene>
    <name evidence="3" type="ORF">QEH59_04080</name>
</gene>
<name>A0ABU1AFP8_9BACT</name>
<dbReference type="Gene3D" id="3.30.2350.10">
    <property type="entry name" value="Pseudouridine synthase"/>
    <property type="match status" value="1"/>
</dbReference>
<dbReference type="PANTHER" id="PTHR21600:SF44">
    <property type="entry name" value="RIBOSOMAL LARGE SUBUNIT PSEUDOURIDINE SYNTHASE D"/>
    <property type="match status" value="1"/>
</dbReference>
<dbReference type="InterPro" id="IPR050188">
    <property type="entry name" value="RluA_PseudoU_synthase"/>
</dbReference>
<dbReference type="CDD" id="cd02869">
    <property type="entry name" value="PseudoU_synth_RluA_like"/>
    <property type="match status" value="1"/>
</dbReference>
<sequence>MTEDSKQSEKTLLDWAAQLCPDSPRKRIKEWIASGRFCLEGRVVTKAGLRMADPGPALTLGKPEKSAVAWGHRKRIHPKLVLVYLDSDLAIVDKEAGLLSVPTENQAKTSALEVLSNYLNDSRGEATRRSFFGSPDAIKPLPVHRLDQYTSGILCIALNDVARRHLIRQLRSHDFLREYIAYGDGDAPQAEGSWRNYLKLDERGYDQELLHEPVDGATEAITHYKVEEAYARHHVSKLRIRLETGLKHQIRIQAAANGMPLIGDRIYHPGTQKAVAKKGAKLPYGFKRQALHAATIGIVHPSSGQKIKFQSKIPGDMQLLEERLRMAQLQA</sequence>
<evidence type="ECO:0000313" key="4">
    <source>
        <dbReference type="Proteomes" id="UP001243717"/>
    </source>
</evidence>
<reference evidence="3 4" key="1">
    <citation type="submission" date="2023-04" db="EMBL/GenBank/DDBJ databases">
        <title>A novel bacteria isolated from coastal sediment.</title>
        <authorList>
            <person name="Liu X.-J."/>
            <person name="Du Z.-J."/>
        </authorList>
    </citation>
    <scope>NUCLEOTIDE SEQUENCE [LARGE SCALE GENOMIC DNA]</scope>
    <source>
        <strain evidence="3 4">SDUM461004</strain>
    </source>
</reference>
<dbReference type="CDD" id="cd00165">
    <property type="entry name" value="S4"/>
    <property type="match status" value="1"/>
</dbReference>